<gene>
    <name evidence="1" type="ORF">DERF_003450</name>
</gene>
<organism evidence="1 2">
    <name type="scientific">Dermatophagoides farinae</name>
    <name type="common">American house dust mite</name>
    <dbReference type="NCBI Taxonomy" id="6954"/>
    <lineage>
        <taxon>Eukaryota</taxon>
        <taxon>Metazoa</taxon>
        <taxon>Ecdysozoa</taxon>
        <taxon>Arthropoda</taxon>
        <taxon>Chelicerata</taxon>
        <taxon>Arachnida</taxon>
        <taxon>Acari</taxon>
        <taxon>Acariformes</taxon>
        <taxon>Sarcoptiformes</taxon>
        <taxon>Astigmata</taxon>
        <taxon>Psoroptidia</taxon>
        <taxon>Analgoidea</taxon>
        <taxon>Pyroglyphidae</taxon>
        <taxon>Dermatophagoidinae</taxon>
        <taxon>Dermatophagoides</taxon>
    </lineage>
</organism>
<proteinExistence type="predicted"/>
<sequence>MTDNIAMNNDLWSLIIDRSGIETTNIQSLLQRVQKSKKNTTKFSVMLMLLSSFFFPKYSSYISEIQKPNDNGNGQFDKDLNDHYRKC</sequence>
<dbReference type="EMBL" id="ASGP02000001">
    <property type="protein sequence ID" value="KAH9529573.1"/>
    <property type="molecule type" value="Genomic_DNA"/>
</dbReference>
<accession>A0A922IER1</accession>
<dbReference type="AlphaFoldDB" id="A0A922IER1"/>
<reference evidence="1" key="1">
    <citation type="submission" date="2013-05" db="EMBL/GenBank/DDBJ databases">
        <authorList>
            <person name="Yim A.K.Y."/>
            <person name="Chan T.F."/>
            <person name="Ji K.M."/>
            <person name="Liu X.Y."/>
            <person name="Zhou J.W."/>
            <person name="Li R.Q."/>
            <person name="Yang K.Y."/>
            <person name="Li J."/>
            <person name="Li M."/>
            <person name="Law P.T.W."/>
            <person name="Wu Y.L."/>
            <person name="Cai Z.L."/>
            <person name="Qin H."/>
            <person name="Bao Y."/>
            <person name="Leung R.K.K."/>
            <person name="Ng P.K.S."/>
            <person name="Zou J."/>
            <person name="Zhong X.J."/>
            <person name="Ran P.X."/>
            <person name="Zhong N.S."/>
            <person name="Liu Z.G."/>
            <person name="Tsui S.K.W."/>
        </authorList>
    </citation>
    <scope>NUCLEOTIDE SEQUENCE</scope>
    <source>
        <strain evidence="1">Derf</strain>
        <tissue evidence="1">Whole organism</tissue>
    </source>
</reference>
<dbReference type="Proteomes" id="UP000790347">
    <property type="component" value="Unassembled WGS sequence"/>
</dbReference>
<reference evidence="1" key="2">
    <citation type="journal article" date="2022" name="Res Sq">
        <title>Comparative Genomics Reveals Insights into the Divergent Evolution of Astigmatic Mites and Household Pest Adaptations.</title>
        <authorList>
            <person name="Xiong Q."/>
            <person name="Wan A.T.-Y."/>
            <person name="Liu X.-Y."/>
            <person name="Fung C.S.-H."/>
            <person name="Xiao X."/>
            <person name="Malainual N."/>
            <person name="Hou J."/>
            <person name="Wang L."/>
            <person name="Wang M."/>
            <person name="Yang K."/>
            <person name="Cui Y."/>
            <person name="Leung E."/>
            <person name="Nong W."/>
            <person name="Shin S.-K."/>
            <person name="Au S."/>
            <person name="Jeong K.Y."/>
            <person name="Chew F.T."/>
            <person name="Hui J."/>
            <person name="Leung T.F."/>
            <person name="Tungtrongchitr A."/>
            <person name="Zhong N."/>
            <person name="Liu Z."/>
            <person name="Tsui S."/>
        </authorList>
    </citation>
    <scope>NUCLEOTIDE SEQUENCE</scope>
    <source>
        <strain evidence="1">Derf</strain>
        <tissue evidence="1">Whole organism</tissue>
    </source>
</reference>
<comment type="caution">
    <text evidence="1">The sequence shown here is derived from an EMBL/GenBank/DDBJ whole genome shotgun (WGS) entry which is preliminary data.</text>
</comment>
<evidence type="ECO:0000313" key="2">
    <source>
        <dbReference type="Proteomes" id="UP000790347"/>
    </source>
</evidence>
<protein>
    <submittedName>
        <fullName evidence="1">Uncharacterized protein</fullName>
    </submittedName>
</protein>
<evidence type="ECO:0000313" key="1">
    <source>
        <dbReference type="EMBL" id="KAH9529573.1"/>
    </source>
</evidence>
<keyword evidence="2" id="KW-1185">Reference proteome</keyword>
<name>A0A922IER1_DERFA</name>